<protein>
    <recommendedName>
        <fullName evidence="1">DUF6894 domain-containing protein</fullName>
    </recommendedName>
</protein>
<evidence type="ECO:0000313" key="2">
    <source>
        <dbReference type="EMBL" id="MCP8940574.1"/>
    </source>
</evidence>
<dbReference type="RefSeq" id="WP_254745451.1">
    <property type="nucleotide sequence ID" value="NZ_JANCLU010000023.1"/>
</dbReference>
<reference evidence="2 3" key="1">
    <citation type="submission" date="2022-07" db="EMBL/GenBank/DDBJ databases">
        <authorList>
            <person name="Li W.-J."/>
            <person name="Deng Q.-Q."/>
        </authorList>
    </citation>
    <scope>NUCLEOTIDE SEQUENCE [LARGE SCALE GENOMIC DNA]</scope>
    <source>
        <strain evidence="2 3">SYSU M60028</strain>
    </source>
</reference>
<dbReference type="Proteomes" id="UP001205890">
    <property type="component" value="Unassembled WGS sequence"/>
</dbReference>
<sequence length="83" mass="9401">MPRYFFNLSIDGRLLPDTEGQELPDADRAWEAARKAARSLMRSKVGQSVNWLTSSFEVRDEDGEIVLEFPFLEAIDIEGGKPN</sequence>
<feature type="domain" description="DUF6894" evidence="1">
    <location>
        <begin position="3"/>
        <end position="71"/>
    </location>
</feature>
<comment type="caution">
    <text evidence="2">The sequence shown here is derived from an EMBL/GenBank/DDBJ whole genome shotgun (WGS) entry which is preliminary data.</text>
</comment>
<dbReference type="InterPro" id="IPR054189">
    <property type="entry name" value="DUF6894"/>
</dbReference>
<name>A0ABT1LGE2_9HYPH</name>
<keyword evidence="3" id="KW-1185">Reference proteome</keyword>
<organism evidence="2 3">
    <name type="scientific">Alsobacter ponti</name>
    <dbReference type="NCBI Taxonomy" id="2962936"/>
    <lineage>
        <taxon>Bacteria</taxon>
        <taxon>Pseudomonadati</taxon>
        <taxon>Pseudomonadota</taxon>
        <taxon>Alphaproteobacteria</taxon>
        <taxon>Hyphomicrobiales</taxon>
        <taxon>Alsobacteraceae</taxon>
        <taxon>Alsobacter</taxon>
    </lineage>
</organism>
<dbReference type="Pfam" id="PF21834">
    <property type="entry name" value="DUF6894"/>
    <property type="match status" value="1"/>
</dbReference>
<evidence type="ECO:0000313" key="3">
    <source>
        <dbReference type="Proteomes" id="UP001205890"/>
    </source>
</evidence>
<proteinExistence type="predicted"/>
<gene>
    <name evidence="2" type="ORF">NK718_18775</name>
</gene>
<evidence type="ECO:0000259" key="1">
    <source>
        <dbReference type="Pfam" id="PF21834"/>
    </source>
</evidence>
<dbReference type="EMBL" id="JANCLU010000023">
    <property type="protein sequence ID" value="MCP8940574.1"/>
    <property type="molecule type" value="Genomic_DNA"/>
</dbReference>
<accession>A0ABT1LGE2</accession>